<dbReference type="AlphaFoldDB" id="A0A915KCL4"/>
<reference evidence="3" key="1">
    <citation type="submission" date="2022-11" db="UniProtKB">
        <authorList>
            <consortium name="WormBaseParasite"/>
        </authorList>
    </citation>
    <scope>IDENTIFICATION</scope>
</reference>
<protein>
    <submittedName>
        <fullName evidence="3">Uncharacterized protein</fullName>
    </submittedName>
</protein>
<feature type="region of interest" description="Disordered" evidence="1">
    <location>
        <begin position="62"/>
        <end position="121"/>
    </location>
</feature>
<dbReference type="WBParaSite" id="nRc.2.0.1.t36518-RA">
    <property type="protein sequence ID" value="nRc.2.0.1.t36518-RA"/>
    <property type="gene ID" value="nRc.2.0.1.g36518"/>
</dbReference>
<evidence type="ECO:0000256" key="1">
    <source>
        <dbReference type="SAM" id="MobiDB-lite"/>
    </source>
</evidence>
<sequence>MDMESMVHILTPSSEKHSKVKRLYRRCSSETKDPNLKLTWMPADLHLATASGTAALGGSIMEIKPTKRNPSKGKLGFSSASNRKPFGNWSAGNSKSQKPKTRSPKPPKSNPVWLVMGFKKR</sequence>
<organism evidence="2 3">
    <name type="scientific">Romanomermis culicivorax</name>
    <name type="common">Nematode worm</name>
    <dbReference type="NCBI Taxonomy" id="13658"/>
    <lineage>
        <taxon>Eukaryota</taxon>
        <taxon>Metazoa</taxon>
        <taxon>Ecdysozoa</taxon>
        <taxon>Nematoda</taxon>
        <taxon>Enoplea</taxon>
        <taxon>Dorylaimia</taxon>
        <taxon>Mermithida</taxon>
        <taxon>Mermithoidea</taxon>
        <taxon>Mermithidae</taxon>
        <taxon>Romanomermis</taxon>
    </lineage>
</organism>
<accession>A0A915KCL4</accession>
<evidence type="ECO:0000313" key="2">
    <source>
        <dbReference type="Proteomes" id="UP000887565"/>
    </source>
</evidence>
<name>A0A915KCL4_ROMCU</name>
<proteinExistence type="predicted"/>
<keyword evidence="2" id="KW-1185">Reference proteome</keyword>
<evidence type="ECO:0000313" key="3">
    <source>
        <dbReference type="WBParaSite" id="nRc.2.0.1.t36518-RA"/>
    </source>
</evidence>
<dbReference type="Proteomes" id="UP000887565">
    <property type="component" value="Unplaced"/>
</dbReference>